<keyword evidence="1" id="KW-1133">Transmembrane helix</keyword>
<proteinExistence type="predicted"/>
<comment type="caution">
    <text evidence="2">The sequence shown here is derived from an EMBL/GenBank/DDBJ whole genome shotgun (WGS) entry which is preliminary data.</text>
</comment>
<dbReference type="SUPFAM" id="SSF56672">
    <property type="entry name" value="DNA/RNA polymerases"/>
    <property type="match status" value="1"/>
</dbReference>
<keyword evidence="1" id="KW-0472">Membrane</keyword>
<protein>
    <submittedName>
        <fullName evidence="2">RNA-directed DNA polymerase-like protein</fullName>
    </submittedName>
</protein>
<feature type="transmembrane region" description="Helical" evidence="1">
    <location>
        <begin position="20"/>
        <end position="38"/>
    </location>
</feature>
<dbReference type="InterPro" id="IPR043502">
    <property type="entry name" value="DNA/RNA_pol_sf"/>
</dbReference>
<dbReference type="AlphaFoldDB" id="A0A5B6WU13"/>
<dbReference type="PANTHER" id="PTHR15503">
    <property type="entry name" value="LDOC1 RELATED"/>
    <property type="match status" value="1"/>
</dbReference>
<keyword evidence="1" id="KW-0812">Transmembrane</keyword>
<evidence type="ECO:0000256" key="1">
    <source>
        <dbReference type="SAM" id="Phobius"/>
    </source>
</evidence>
<keyword evidence="3" id="KW-1185">Reference proteome</keyword>
<keyword evidence="2" id="KW-0695">RNA-directed DNA polymerase</keyword>
<evidence type="ECO:0000313" key="2">
    <source>
        <dbReference type="EMBL" id="KAA3484355.1"/>
    </source>
</evidence>
<name>A0A5B6WU13_9ROSI</name>
<dbReference type="InterPro" id="IPR032567">
    <property type="entry name" value="RTL1-rel"/>
</dbReference>
<evidence type="ECO:0000313" key="3">
    <source>
        <dbReference type="Proteomes" id="UP000325315"/>
    </source>
</evidence>
<accession>A0A5B6WU13</accession>
<dbReference type="GO" id="GO:0003964">
    <property type="term" value="F:RNA-directed DNA polymerase activity"/>
    <property type="evidence" value="ECO:0007669"/>
    <property type="project" value="UniProtKB-KW"/>
</dbReference>
<dbReference type="OrthoDB" id="1701144at2759"/>
<dbReference type="EMBL" id="SMMG02000002">
    <property type="protein sequence ID" value="KAA3484355.1"/>
    <property type="molecule type" value="Genomic_DNA"/>
</dbReference>
<dbReference type="Proteomes" id="UP000325315">
    <property type="component" value="Unassembled WGS sequence"/>
</dbReference>
<sequence>MSFPYKFPTLPPGHEVNFGIGLLSGTILVSIAHYHMALKELKELKVQLQELLDGGFIRPRMGATVFSKTDMRSGYYQLKVRKVDILLSELDTITMSS</sequence>
<gene>
    <name evidence="2" type="ORF">EPI10_006444</name>
</gene>
<reference evidence="2" key="1">
    <citation type="submission" date="2019-08" db="EMBL/GenBank/DDBJ databases">
        <authorList>
            <person name="Liu F."/>
        </authorList>
    </citation>
    <scope>NUCLEOTIDE SEQUENCE [LARGE SCALE GENOMIC DNA]</scope>
    <source>
        <strain evidence="2">PA1801</strain>
        <tissue evidence="2">Leaf</tissue>
    </source>
</reference>
<dbReference type="PANTHER" id="PTHR15503:SF45">
    <property type="entry name" value="RNA-DIRECTED DNA POLYMERASE HOMOLOG"/>
    <property type="match status" value="1"/>
</dbReference>
<organism evidence="2 3">
    <name type="scientific">Gossypium australe</name>
    <dbReference type="NCBI Taxonomy" id="47621"/>
    <lineage>
        <taxon>Eukaryota</taxon>
        <taxon>Viridiplantae</taxon>
        <taxon>Streptophyta</taxon>
        <taxon>Embryophyta</taxon>
        <taxon>Tracheophyta</taxon>
        <taxon>Spermatophyta</taxon>
        <taxon>Magnoliopsida</taxon>
        <taxon>eudicotyledons</taxon>
        <taxon>Gunneridae</taxon>
        <taxon>Pentapetalae</taxon>
        <taxon>rosids</taxon>
        <taxon>malvids</taxon>
        <taxon>Malvales</taxon>
        <taxon>Malvaceae</taxon>
        <taxon>Malvoideae</taxon>
        <taxon>Gossypium</taxon>
    </lineage>
</organism>
<keyword evidence="2" id="KW-0548">Nucleotidyltransferase</keyword>
<keyword evidence="2" id="KW-0808">Transferase</keyword>